<keyword evidence="4" id="KW-1185">Reference proteome</keyword>
<proteinExistence type="predicted"/>
<reference evidence="3 4" key="1">
    <citation type="submission" date="2022-03" db="EMBL/GenBank/DDBJ databases">
        <authorList>
            <person name="Nunn A."/>
            <person name="Chopra R."/>
            <person name="Nunn A."/>
            <person name="Contreras Garrido A."/>
        </authorList>
    </citation>
    <scope>NUCLEOTIDE SEQUENCE [LARGE SCALE GENOMIC DNA]</scope>
</reference>
<organism evidence="3 4">
    <name type="scientific">Thlaspi arvense</name>
    <name type="common">Field penny-cress</name>
    <dbReference type="NCBI Taxonomy" id="13288"/>
    <lineage>
        <taxon>Eukaryota</taxon>
        <taxon>Viridiplantae</taxon>
        <taxon>Streptophyta</taxon>
        <taxon>Embryophyta</taxon>
        <taxon>Tracheophyta</taxon>
        <taxon>Spermatophyta</taxon>
        <taxon>Magnoliopsida</taxon>
        <taxon>eudicotyledons</taxon>
        <taxon>Gunneridae</taxon>
        <taxon>Pentapetalae</taxon>
        <taxon>rosids</taxon>
        <taxon>malvids</taxon>
        <taxon>Brassicales</taxon>
        <taxon>Brassicaceae</taxon>
        <taxon>Thlaspideae</taxon>
        <taxon>Thlaspi</taxon>
    </lineage>
</organism>
<name>A0AAU9T7Q1_THLAR</name>
<dbReference type="InterPro" id="IPR046349">
    <property type="entry name" value="C1-like_sf"/>
</dbReference>
<dbReference type="AlphaFoldDB" id="A0AAU9T7Q1"/>
<protein>
    <recommendedName>
        <fullName evidence="2">DC1 domain-containing protein</fullName>
    </recommendedName>
</protein>
<feature type="domain" description="DC1" evidence="2">
    <location>
        <begin position="108"/>
        <end position="155"/>
    </location>
</feature>
<dbReference type="EMBL" id="OU466863">
    <property type="protein sequence ID" value="CAH2078663.1"/>
    <property type="molecule type" value="Genomic_DNA"/>
</dbReference>
<evidence type="ECO:0000256" key="1">
    <source>
        <dbReference type="ARBA" id="ARBA00022737"/>
    </source>
</evidence>
<dbReference type="PANTHER" id="PTHR32410">
    <property type="entry name" value="CYSTEINE/HISTIDINE-RICH C1 DOMAIN FAMILY PROTEIN"/>
    <property type="match status" value="1"/>
</dbReference>
<dbReference type="PANTHER" id="PTHR32410:SF153">
    <property type="entry name" value="CHP-RICH ZINC FINGER PROTEIN-LIKE-RELATED"/>
    <property type="match status" value="1"/>
</dbReference>
<keyword evidence="1" id="KW-0677">Repeat</keyword>
<gene>
    <name evidence="3" type="ORF">TAV2_LOCUS24189</name>
</gene>
<dbReference type="Pfam" id="PF03107">
    <property type="entry name" value="C1_2"/>
    <property type="match status" value="2"/>
</dbReference>
<accession>A0AAU9T7Q1</accession>
<sequence>MTPIGGFREGEVNGKPFHIFNFLSETETPSSDDFPPLYVCPSFCMSEAWSNLRPNNPDINHVFPADVFPYPYFFNKRSGDQQFQFLIGSDVYDHPYCVYHPYVIRISRHCHRISFTSSLPPGKWPCGVCRRKVDHNYGAYSCNKCDDYFVHTKCALRENLWDGKELEGIPEEPEIVVEPFERISDRIILHFTHDHHLKLEISGAYDEGKFCQACILPIYEGSYYSCMDQCDFILHEVCANAPCKKQHECSLTCTKG</sequence>
<evidence type="ECO:0000313" key="4">
    <source>
        <dbReference type="Proteomes" id="UP000836841"/>
    </source>
</evidence>
<evidence type="ECO:0000259" key="2">
    <source>
        <dbReference type="Pfam" id="PF03107"/>
    </source>
</evidence>
<dbReference type="InterPro" id="IPR004146">
    <property type="entry name" value="DC1"/>
</dbReference>
<dbReference type="Proteomes" id="UP000836841">
    <property type="component" value="Chromosome 7"/>
</dbReference>
<dbReference type="InterPro" id="IPR053192">
    <property type="entry name" value="Vacuole_Formation_Reg"/>
</dbReference>
<dbReference type="SUPFAM" id="SSF57889">
    <property type="entry name" value="Cysteine-rich domain"/>
    <property type="match status" value="2"/>
</dbReference>
<feature type="domain" description="DC1" evidence="2">
    <location>
        <begin position="191"/>
        <end position="239"/>
    </location>
</feature>
<evidence type="ECO:0000313" key="3">
    <source>
        <dbReference type="EMBL" id="CAH2078663.1"/>
    </source>
</evidence>